<evidence type="ECO:0000313" key="5">
    <source>
        <dbReference type="Proteomes" id="UP000470186"/>
    </source>
</evidence>
<protein>
    <submittedName>
        <fullName evidence="3">Type II toxin-antitoxin system RelE/ParE family toxin</fullName>
    </submittedName>
</protein>
<dbReference type="EMBL" id="WIVX01000031">
    <property type="protein sequence ID" value="MQU31503.1"/>
    <property type="molecule type" value="Genomic_DNA"/>
</dbReference>
<evidence type="ECO:0000313" key="2">
    <source>
        <dbReference type="EMBL" id="MQU28760.1"/>
    </source>
</evidence>
<dbReference type="AlphaFoldDB" id="A0A7X2CHQ4"/>
<name>A0A7X2CHQ4_9PSED</name>
<dbReference type="Gene3D" id="3.30.2310.20">
    <property type="entry name" value="RelE-like"/>
    <property type="match status" value="1"/>
</dbReference>
<keyword evidence="1" id="KW-1277">Toxin-antitoxin system</keyword>
<dbReference type="InterPro" id="IPR007712">
    <property type="entry name" value="RelE/ParE_toxin"/>
</dbReference>
<dbReference type="Pfam" id="PF05016">
    <property type="entry name" value="ParE_toxin"/>
    <property type="match status" value="1"/>
</dbReference>
<dbReference type="RefSeq" id="WP_094991502.1">
    <property type="nucleotide sequence ID" value="NZ_WIVW01000039.1"/>
</dbReference>
<evidence type="ECO:0000313" key="4">
    <source>
        <dbReference type="Proteomes" id="UP000437970"/>
    </source>
</evidence>
<dbReference type="Proteomes" id="UP000470186">
    <property type="component" value="Unassembled WGS sequence"/>
</dbReference>
<comment type="caution">
    <text evidence="3">The sequence shown here is derived from an EMBL/GenBank/DDBJ whole genome shotgun (WGS) entry which is preliminary data.</text>
</comment>
<proteinExistence type="predicted"/>
<sequence>MTSLSDSYTVDFTHTAELSVEDQIEHLAIYQGTDSALTRVLGTIDVAAQKLATNPKGYKVCPQASELGVLNYRELNTDRFRFIYEIMEDELRVVVHLVLGEKQSVEDALVRNCLLLPLRPE</sequence>
<evidence type="ECO:0000256" key="1">
    <source>
        <dbReference type="ARBA" id="ARBA00022649"/>
    </source>
</evidence>
<keyword evidence="5" id="KW-1185">Reference proteome</keyword>
<dbReference type="EMBL" id="WIVW01000039">
    <property type="protein sequence ID" value="MQU28760.1"/>
    <property type="molecule type" value="Genomic_DNA"/>
</dbReference>
<dbReference type="Proteomes" id="UP000437970">
    <property type="component" value="Unassembled WGS sequence"/>
</dbReference>
<organism evidence="3 5">
    <name type="scientific">Pseudomonas helleri</name>
    <dbReference type="NCBI Taxonomy" id="1608996"/>
    <lineage>
        <taxon>Bacteria</taxon>
        <taxon>Pseudomonadati</taxon>
        <taxon>Pseudomonadota</taxon>
        <taxon>Gammaproteobacteria</taxon>
        <taxon>Pseudomonadales</taxon>
        <taxon>Pseudomonadaceae</taxon>
        <taxon>Pseudomonas</taxon>
    </lineage>
</organism>
<gene>
    <name evidence="2" type="ORF">GHO29_20035</name>
    <name evidence="3" type="ORF">GHO30_08825</name>
</gene>
<evidence type="ECO:0000313" key="3">
    <source>
        <dbReference type="EMBL" id="MQU31503.1"/>
    </source>
</evidence>
<reference evidence="4 5" key="1">
    <citation type="submission" date="2019-10" db="EMBL/GenBank/DDBJ databases">
        <title>Evaluation of single-gene subtyping targets for Pseudomonas.</title>
        <authorList>
            <person name="Reichler S.J."/>
            <person name="Orsi R.H."/>
            <person name="Wiedmann M."/>
            <person name="Martin N.H."/>
            <person name="Murphy S.I."/>
        </authorList>
    </citation>
    <scope>NUCLEOTIDE SEQUENCE [LARGE SCALE GENOMIC DNA]</scope>
    <source>
        <strain evidence="2 4">FSL R10-1984</strain>
        <strain evidence="3 5">FSL R10-2107</strain>
    </source>
</reference>
<accession>A0A7X2CHQ4</accession>
<dbReference type="InterPro" id="IPR035093">
    <property type="entry name" value="RelE/ParE_toxin_dom_sf"/>
</dbReference>